<gene>
    <name evidence="8" type="ORF">KC01_LOCUS19153</name>
</gene>
<dbReference type="SUPFAM" id="SSF103575">
    <property type="entry name" value="Plexin repeat"/>
    <property type="match status" value="1"/>
</dbReference>
<keyword evidence="2" id="KW-0472">Membrane</keyword>
<keyword evidence="4" id="KW-0325">Glycoprotein</keyword>
<dbReference type="InterPro" id="IPR031148">
    <property type="entry name" value="Plexin"/>
</dbReference>
<evidence type="ECO:0000313" key="8">
    <source>
        <dbReference type="EMBL" id="CAL1589524.1"/>
    </source>
</evidence>
<dbReference type="SUPFAM" id="SSF101912">
    <property type="entry name" value="Sema domain"/>
    <property type="match status" value="1"/>
</dbReference>
<dbReference type="Gene3D" id="3.30.1680.10">
    <property type="entry name" value="ligand-binding face of the semaphorins, domain 2"/>
    <property type="match status" value="1"/>
</dbReference>
<dbReference type="InterPro" id="IPR001627">
    <property type="entry name" value="Semap_dom"/>
</dbReference>
<reference evidence="8 9" key="1">
    <citation type="submission" date="2024-04" db="EMBL/GenBank/DDBJ databases">
        <authorList>
            <person name="Waldvogel A.-M."/>
            <person name="Schoenle A."/>
        </authorList>
    </citation>
    <scope>NUCLEOTIDE SEQUENCE [LARGE SCALE GENOMIC DNA]</scope>
</reference>
<evidence type="ECO:0000256" key="4">
    <source>
        <dbReference type="ARBA" id="ARBA00023180"/>
    </source>
</evidence>
<dbReference type="Gene3D" id="2.130.10.10">
    <property type="entry name" value="YVTN repeat-like/Quinoprotein amine dehydrogenase"/>
    <property type="match status" value="1"/>
</dbReference>
<proteinExistence type="predicted"/>
<feature type="compositionally biased region" description="Polar residues" evidence="6">
    <location>
        <begin position="188"/>
        <end position="199"/>
    </location>
</feature>
<name>A0AAV2KQA1_KNICA</name>
<dbReference type="GO" id="GO:0007399">
    <property type="term" value="P:nervous system development"/>
    <property type="evidence" value="ECO:0007669"/>
    <property type="project" value="UniProtKB-ARBA"/>
</dbReference>
<organism evidence="8 9">
    <name type="scientific">Knipowitschia caucasica</name>
    <name type="common">Caucasian dwarf goby</name>
    <name type="synonym">Pomatoschistus caucasicus</name>
    <dbReference type="NCBI Taxonomy" id="637954"/>
    <lineage>
        <taxon>Eukaryota</taxon>
        <taxon>Metazoa</taxon>
        <taxon>Chordata</taxon>
        <taxon>Craniata</taxon>
        <taxon>Vertebrata</taxon>
        <taxon>Euteleostomi</taxon>
        <taxon>Actinopterygii</taxon>
        <taxon>Neopterygii</taxon>
        <taxon>Teleostei</taxon>
        <taxon>Neoteleostei</taxon>
        <taxon>Acanthomorphata</taxon>
        <taxon>Gobiaria</taxon>
        <taxon>Gobiiformes</taxon>
        <taxon>Gobioidei</taxon>
        <taxon>Gobiidae</taxon>
        <taxon>Gobiinae</taxon>
        <taxon>Knipowitschia</taxon>
    </lineage>
</organism>
<comment type="subcellular location">
    <subcellularLocation>
        <location evidence="1">Membrane</location>
    </subcellularLocation>
</comment>
<evidence type="ECO:0000256" key="2">
    <source>
        <dbReference type="ARBA" id="ARBA00023136"/>
    </source>
</evidence>
<dbReference type="Proteomes" id="UP001497482">
    <property type="component" value="Chromosome 18"/>
</dbReference>
<dbReference type="GO" id="GO:0002116">
    <property type="term" value="C:semaphorin receptor complex"/>
    <property type="evidence" value="ECO:0007669"/>
    <property type="project" value="TreeGrafter"/>
</dbReference>
<dbReference type="SMART" id="SM00630">
    <property type="entry name" value="Sema"/>
    <property type="match status" value="1"/>
</dbReference>
<evidence type="ECO:0000259" key="7">
    <source>
        <dbReference type="PROSITE" id="PS51004"/>
    </source>
</evidence>
<sequence length="569" mass="63070">MKTQGCTTCSTAASLLTTTSPSPLNLPLPCSSSAVDPGGRVEYCTPDTSFTHLTVHSGAGEVYVGAVNQVLKLSSDLTLLRSHETGPVEDNDRCYPPPSVQTCAHRLYRHCLHTTLGRSDNVNKLLLVDYSENRLLACGTKWQGVCQFLRLDDLFNLGEPHLQKEHYVSGGSDPNGMAGLILDKDNRGSNPDSQKPVQGNSRLYIGASVSRTHQYYPSLSHRKLLPDVDSNDMLSLVYQDEFVSSQIKIPEDTLKVYPDFNIHYVYTFSSGFYVYFVTLQLDTELTPKSSSSSSCHCSKSEADPGRETFYTTKIVRMCSDDPKFFSYVEFPLGCTKDGVDYRVVQAAFKQKPGKKLALQLGLGEDEDVLLVLFSQGQQNRSNTDTVLCLFTLRDINQAITEKIRSCYRGMGRLSVPWLLGKELSCITAPVEIGEHFCGMDFNQPLGGDRVIQGHPLHQDRTQGMGAVAGCTYGEDTLIFVGTRTGHLKKLRVDSASNSQDALLYETLNVTEREPILRDMGLSPDCRFIYVLSQNQVTRLPVESCDRYSSCSECVGSRDPHCSWCLLSNK</sequence>
<accession>A0AAV2KQA1</accession>
<comment type="caution">
    <text evidence="5">Lacks conserved residue(s) required for the propagation of feature annotation.</text>
</comment>
<dbReference type="GO" id="GO:0030334">
    <property type="term" value="P:regulation of cell migration"/>
    <property type="evidence" value="ECO:0007669"/>
    <property type="project" value="TreeGrafter"/>
</dbReference>
<evidence type="ECO:0000256" key="5">
    <source>
        <dbReference type="PROSITE-ProRule" id="PRU00352"/>
    </source>
</evidence>
<evidence type="ECO:0000256" key="1">
    <source>
        <dbReference type="ARBA" id="ARBA00004370"/>
    </source>
</evidence>
<keyword evidence="9" id="KW-1185">Reference proteome</keyword>
<evidence type="ECO:0000256" key="3">
    <source>
        <dbReference type="ARBA" id="ARBA00023157"/>
    </source>
</evidence>
<dbReference type="InterPro" id="IPR015943">
    <property type="entry name" value="WD40/YVTN_repeat-like_dom_sf"/>
</dbReference>
<dbReference type="InterPro" id="IPR036352">
    <property type="entry name" value="Semap_dom_sf"/>
</dbReference>
<dbReference type="InterPro" id="IPR002165">
    <property type="entry name" value="Plexin_repeat"/>
</dbReference>
<evidence type="ECO:0000256" key="6">
    <source>
        <dbReference type="SAM" id="MobiDB-lite"/>
    </source>
</evidence>
<dbReference type="GO" id="GO:0017154">
    <property type="term" value="F:semaphorin receptor activity"/>
    <property type="evidence" value="ECO:0007669"/>
    <property type="project" value="InterPro"/>
</dbReference>
<dbReference type="PANTHER" id="PTHR22625:SF32">
    <property type="entry name" value="PLEXIN-A3"/>
    <property type="match status" value="1"/>
</dbReference>
<keyword evidence="3" id="KW-1015">Disulfide bond</keyword>
<dbReference type="AlphaFoldDB" id="A0AAV2KQA1"/>
<protein>
    <recommendedName>
        <fullName evidence="7">Sema domain-containing protein</fullName>
    </recommendedName>
</protein>
<dbReference type="PROSITE" id="PS51004">
    <property type="entry name" value="SEMA"/>
    <property type="match status" value="1"/>
</dbReference>
<dbReference type="EMBL" id="OZ035840">
    <property type="protein sequence ID" value="CAL1589524.1"/>
    <property type="molecule type" value="Genomic_DNA"/>
</dbReference>
<evidence type="ECO:0000313" key="9">
    <source>
        <dbReference type="Proteomes" id="UP001497482"/>
    </source>
</evidence>
<dbReference type="Pfam" id="PF01437">
    <property type="entry name" value="PSI"/>
    <property type="match status" value="1"/>
</dbReference>
<dbReference type="GO" id="GO:0005886">
    <property type="term" value="C:plasma membrane"/>
    <property type="evidence" value="ECO:0007669"/>
    <property type="project" value="TreeGrafter"/>
</dbReference>
<dbReference type="PANTHER" id="PTHR22625">
    <property type="entry name" value="PLEXIN"/>
    <property type="match status" value="1"/>
</dbReference>
<feature type="region of interest" description="Disordered" evidence="6">
    <location>
        <begin position="178"/>
        <end position="199"/>
    </location>
</feature>
<feature type="domain" description="Sema" evidence="7">
    <location>
        <begin position="27"/>
        <end position="541"/>
    </location>
</feature>
<dbReference type="Pfam" id="PF01403">
    <property type="entry name" value="Sema"/>
    <property type="match status" value="1"/>
</dbReference>